<dbReference type="Gramene" id="Kaladp0060s0158.1.v1.1">
    <property type="protein sequence ID" value="Kaladp0060s0158.1.v1.1.CDS.1"/>
    <property type="gene ID" value="Kaladp0060s0158.v1.1"/>
</dbReference>
<dbReference type="GO" id="GO:2000280">
    <property type="term" value="P:regulation of root development"/>
    <property type="evidence" value="ECO:0007669"/>
    <property type="project" value="TreeGrafter"/>
</dbReference>
<comment type="similarity">
    <text evidence="2">Belongs to the C-terminally encoded plant signaling peptide (CEP) family.</text>
</comment>
<name>A0A7N0ZZU3_KALFE</name>
<keyword evidence="7" id="KW-0379">Hydroxylation</keyword>
<protein>
    <submittedName>
        <fullName evidence="10">Uncharacterized protein</fullName>
    </submittedName>
</protein>
<dbReference type="PANTHER" id="PTHR33348">
    <property type="entry name" value="PRECURSOR OF CEP5"/>
    <property type="match status" value="1"/>
</dbReference>
<dbReference type="AlphaFoldDB" id="A0A7N0ZZU3"/>
<evidence type="ECO:0000313" key="10">
    <source>
        <dbReference type="EnsemblPlants" id="Kaladp0060s0158.1.v1.1.CDS.1"/>
    </source>
</evidence>
<feature type="chain" id="PRO_5029635049" evidence="9">
    <location>
        <begin position="28"/>
        <end position="279"/>
    </location>
</feature>
<dbReference type="GO" id="GO:0005179">
    <property type="term" value="F:hormone activity"/>
    <property type="evidence" value="ECO:0007669"/>
    <property type="project" value="UniProtKB-KW"/>
</dbReference>
<dbReference type="Proteomes" id="UP000594263">
    <property type="component" value="Unplaced"/>
</dbReference>
<evidence type="ECO:0000256" key="2">
    <source>
        <dbReference type="ARBA" id="ARBA00008963"/>
    </source>
</evidence>
<sequence>MAKIQSTLVYFSLLALITCQESIFTEGRFLSLIDKANRRDRGSGKKQDINSRPVEHTNVQAKQNDHIDLGKPDVVRDGDTHQTAITTYSQVSHPIRQKTSLDGGKYNVEEKQQGHSPGVGHPFAPREDATKWKIQVEGKTQDYSPGVGHSLPTNNEYTRPEAAVGTSILADKHNAGGKPSDYSPGVGHSSVHFDRDITTESVDNSPNENRHIQHKTQDHSPGVGHAASVSDDHTATEVRHNNNKVRDELSKEEQIRIESHSPGVGHSIQQKHAEPRAKK</sequence>
<dbReference type="PANTHER" id="PTHR33348:SF44">
    <property type="entry name" value="PRECURSOR OF CEP6"/>
    <property type="match status" value="1"/>
</dbReference>
<dbReference type="GO" id="GO:0006995">
    <property type="term" value="P:cellular response to nitrogen starvation"/>
    <property type="evidence" value="ECO:0007669"/>
    <property type="project" value="UniProtKB-ARBA"/>
</dbReference>
<keyword evidence="4" id="KW-0964">Secreted</keyword>
<accession>A0A7N0ZZU3</accession>
<feature type="region of interest" description="Disordered" evidence="8">
    <location>
        <begin position="171"/>
        <end position="279"/>
    </location>
</feature>
<feature type="compositionally biased region" description="Basic and acidic residues" evidence="8">
    <location>
        <begin position="38"/>
        <end position="55"/>
    </location>
</feature>
<keyword evidence="5" id="KW-0372">Hormone</keyword>
<proteinExistence type="inferred from homology"/>
<feature type="signal peptide" evidence="9">
    <location>
        <begin position="1"/>
        <end position="27"/>
    </location>
</feature>
<dbReference type="EnsemblPlants" id="Kaladp0060s0158.1.v1.1">
    <property type="protein sequence ID" value="Kaladp0060s0158.1.v1.1.CDS.1"/>
    <property type="gene ID" value="Kaladp0060s0158.v1.1"/>
</dbReference>
<feature type="compositionally biased region" description="Basic and acidic residues" evidence="8">
    <location>
        <begin position="208"/>
        <end position="218"/>
    </location>
</feature>
<dbReference type="GO" id="GO:1902025">
    <property type="term" value="P:nitrate import"/>
    <property type="evidence" value="ECO:0007669"/>
    <property type="project" value="TreeGrafter"/>
</dbReference>
<keyword evidence="6 9" id="KW-0732">Signal</keyword>
<feature type="compositionally biased region" description="Basic and acidic residues" evidence="8">
    <location>
        <begin position="230"/>
        <end position="259"/>
    </location>
</feature>
<evidence type="ECO:0000313" key="11">
    <source>
        <dbReference type="Proteomes" id="UP000594263"/>
    </source>
</evidence>
<organism evidence="10 11">
    <name type="scientific">Kalanchoe fedtschenkoi</name>
    <name type="common">Lavender scallops</name>
    <name type="synonym">South American air plant</name>
    <dbReference type="NCBI Taxonomy" id="63787"/>
    <lineage>
        <taxon>Eukaryota</taxon>
        <taxon>Viridiplantae</taxon>
        <taxon>Streptophyta</taxon>
        <taxon>Embryophyta</taxon>
        <taxon>Tracheophyta</taxon>
        <taxon>Spermatophyta</taxon>
        <taxon>Magnoliopsida</taxon>
        <taxon>eudicotyledons</taxon>
        <taxon>Gunneridae</taxon>
        <taxon>Pentapetalae</taxon>
        <taxon>Saxifragales</taxon>
        <taxon>Crassulaceae</taxon>
        <taxon>Kalanchoe</taxon>
    </lineage>
</organism>
<keyword evidence="3" id="KW-0052">Apoplast</keyword>
<dbReference type="InterPro" id="IPR033250">
    <property type="entry name" value="CEP"/>
</dbReference>
<comment type="subcellular location">
    <subcellularLocation>
        <location evidence="1">Secreted</location>
        <location evidence="1">Extracellular space</location>
        <location evidence="1">Apoplast</location>
    </subcellularLocation>
</comment>
<keyword evidence="11" id="KW-1185">Reference proteome</keyword>
<evidence type="ECO:0000256" key="5">
    <source>
        <dbReference type="ARBA" id="ARBA00022702"/>
    </source>
</evidence>
<evidence type="ECO:0000256" key="8">
    <source>
        <dbReference type="SAM" id="MobiDB-lite"/>
    </source>
</evidence>
<dbReference type="GO" id="GO:0048364">
    <property type="term" value="P:root development"/>
    <property type="evidence" value="ECO:0007669"/>
    <property type="project" value="InterPro"/>
</dbReference>
<dbReference type="GO" id="GO:1901371">
    <property type="term" value="P:regulation of leaf morphogenesis"/>
    <property type="evidence" value="ECO:0007669"/>
    <property type="project" value="TreeGrafter"/>
</dbReference>
<dbReference type="GO" id="GO:0048046">
    <property type="term" value="C:apoplast"/>
    <property type="evidence" value="ECO:0007669"/>
    <property type="project" value="UniProtKB-SubCell"/>
</dbReference>
<evidence type="ECO:0000256" key="1">
    <source>
        <dbReference type="ARBA" id="ARBA00004271"/>
    </source>
</evidence>
<evidence type="ECO:0000256" key="3">
    <source>
        <dbReference type="ARBA" id="ARBA00022523"/>
    </source>
</evidence>
<evidence type="ECO:0000256" key="7">
    <source>
        <dbReference type="ARBA" id="ARBA00023278"/>
    </source>
</evidence>
<feature type="region of interest" description="Disordered" evidence="8">
    <location>
        <begin position="38"/>
        <end position="57"/>
    </location>
</feature>
<evidence type="ECO:0000256" key="9">
    <source>
        <dbReference type="SAM" id="SignalP"/>
    </source>
</evidence>
<evidence type="ECO:0000256" key="6">
    <source>
        <dbReference type="ARBA" id="ARBA00022729"/>
    </source>
</evidence>
<evidence type="ECO:0000256" key="4">
    <source>
        <dbReference type="ARBA" id="ARBA00022525"/>
    </source>
</evidence>
<reference evidence="10" key="1">
    <citation type="submission" date="2021-01" db="UniProtKB">
        <authorList>
            <consortium name="EnsemblPlants"/>
        </authorList>
    </citation>
    <scope>IDENTIFICATION</scope>
</reference>